<dbReference type="InterPro" id="IPR018711">
    <property type="entry name" value="NAGPA"/>
</dbReference>
<dbReference type="GO" id="GO:0016798">
    <property type="term" value="F:hydrolase activity, acting on glycosyl bonds"/>
    <property type="evidence" value="ECO:0007669"/>
    <property type="project" value="UniProtKB-KW"/>
</dbReference>
<dbReference type="PANTHER" id="PTHR40446:SF2">
    <property type="entry name" value="N-ACETYLGLUCOSAMINE-1-PHOSPHODIESTER ALPHA-N-ACETYLGLUCOSAMINIDASE"/>
    <property type="match status" value="1"/>
</dbReference>
<feature type="compositionally biased region" description="Pro residues" evidence="1">
    <location>
        <begin position="9"/>
        <end position="18"/>
    </location>
</feature>
<feature type="transmembrane region" description="Helical" evidence="2">
    <location>
        <begin position="30"/>
        <end position="49"/>
    </location>
</feature>
<keyword evidence="2" id="KW-1133">Transmembrane helix</keyword>
<evidence type="ECO:0000313" key="5">
    <source>
        <dbReference type="Proteomes" id="UP001172737"/>
    </source>
</evidence>
<proteinExistence type="predicted"/>
<keyword evidence="4" id="KW-0326">Glycosidase</keyword>
<keyword evidence="2" id="KW-0812">Transmembrane</keyword>
<keyword evidence="4" id="KW-0378">Hydrolase</keyword>
<feature type="domain" description="Phosphodiester glycosidase" evidence="3">
    <location>
        <begin position="151"/>
        <end position="328"/>
    </location>
</feature>
<comment type="caution">
    <text evidence="4">The sequence shown here is derived from an EMBL/GenBank/DDBJ whole genome shotgun (WGS) entry which is preliminary data.</text>
</comment>
<evidence type="ECO:0000259" key="3">
    <source>
        <dbReference type="Pfam" id="PF09992"/>
    </source>
</evidence>
<protein>
    <submittedName>
        <fullName evidence="4">Phosphodiester glycosidase family protein</fullName>
    </submittedName>
</protein>
<evidence type="ECO:0000256" key="2">
    <source>
        <dbReference type="SAM" id="Phobius"/>
    </source>
</evidence>
<keyword evidence="2" id="KW-0472">Membrane</keyword>
<dbReference type="PANTHER" id="PTHR40446">
    <property type="entry name" value="N-ACETYLGLUCOSAMINE-1-PHOSPHODIESTER ALPHA-N-ACETYLGLUCOSAMINIDASE"/>
    <property type="match status" value="1"/>
</dbReference>
<dbReference type="AlphaFoldDB" id="A0AAW7M0F7"/>
<organism evidence="4 5">
    <name type="scientific">Demequina lignilytica</name>
    <dbReference type="NCBI Taxonomy" id="3051663"/>
    <lineage>
        <taxon>Bacteria</taxon>
        <taxon>Bacillati</taxon>
        <taxon>Actinomycetota</taxon>
        <taxon>Actinomycetes</taxon>
        <taxon>Micrococcales</taxon>
        <taxon>Demequinaceae</taxon>
        <taxon>Demequina</taxon>
    </lineage>
</organism>
<dbReference type="EMBL" id="JAUHPX010000001">
    <property type="protein sequence ID" value="MDN4486614.1"/>
    <property type="molecule type" value="Genomic_DNA"/>
</dbReference>
<reference evidence="4" key="1">
    <citation type="submission" date="2023-06" db="EMBL/GenBank/DDBJ databases">
        <title>Sysu t00039.</title>
        <authorList>
            <person name="Gao L."/>
            <person name="Fang B.-Z."/>
            <person name="Li W.-J."/>
        </authorList>
    </citation>
    <scope>NUCLEOTIDE SEQUENCE</scope>
    <source>
        <strain evidence="4">SYSU T00039</strain>
    </source>
</reference>
<feature type="region of interest" description="Disordered" evidence="1">
    <location>
        <begin position="73"/>
        <end position="92"/>
    </location>
</feature>
<evidence type="ECO:0000256" key="1">
    <source>
        <dbReference type="SAM" id="MobiDB-lite"/>
    </source>
</evidence>
<name>A0AAW7M0F7_9MICO</name>
<gene>
    <name evidence="4" type="ORF">QQX10_00365</name>
</gene>
<feature type="region of interest" description="Disordered" evidence="1">
    <location>
        <begin position="1"/>
        <end position="23"/>
    </location>
</feature>
<accession>A0AAW7M0F7</accession>
<keyword evidence="5" id="KW-1185">Reference proteome</keyword>
<sequence length="331" mass="34674">MTAPTWHPAAPPEPPVTTPTPRRHRLRRRILAAVAVLLLILGSITAWALDRFVIDHVEIADVAAYEAAQQASTTGATADDVTTSTASSTSTSDGADVTITQYTYGTGDDAATYYVADVTFDDITQLQSAFANNEFGTNIIADPSEIAESVGASFAINGDYYGFRDTGIEIRNGVIYRDEGARTGAVIYADGTMEIYDETATTAQELVDAGAWLTLSFGPALVDDGAIVDGIESVEVDTNVGNHSIQGDQPRTAIGMISANHYVFVVVDGRSDSSAGVTLTELAEIMAGLGATEAYNLDGGGSSTMVSDGQVVNWPGGSGNERGTSDILWIG</sequence>
<dbReference type="RefSeq" id="WP_301144196.1">
    <property type="nucleotide sequence ID" value="NZ_JAUHPX010000001.1"/>
</dbReference>
<dbReference type="Pfam" id="PF09992">
    <property type="entry name" value="NAGPA"/>
    <property type="match status" value="1"/>
</dbReference>
<evidence type="ECO:0000313" key="4">
    <source>
        <dbReference type="EMBL" id="MDN4486614.1"/>
    </source>
</evidence>
<dbReference type="Proteomes" id="UP001172737">
    <property type="component" value="Unassembled WGS sequence"/>
</dbReference>